<organism evidence="10 11">
    <name type="scientific">Pristionchus entomophagus</name>
    <dbReference type="NCBI Taxonomy" id="358040"/>
    <lineage>
        <taxon>Eukaryota</taxon>
        <taxon>Metazoa</taxon>
        <taxon>Ecdysozoa</taxon>
        <taxon>Nematoda</taxon>
        <taxon>Chromadorea</taxon>
        <taxon>Rhabditida</taxon>
        <taxon>Rhabditina</taxon>
        <taxon>Diplogasteromorpha</taxon>
        <taxon>Diplogasteroidea</taxon>
        <taxon>Neodiplogasteridae</taxon>
        <taxon>Pristionchus</taxon>
    </lineage>
</organism>
<keyword evidence="8" id="KW-0732">Signal</keyword>
<keyword evidence="3 7" id="KW-0812">Transmembrane</keyword>
<dbReference type="Pfam" id="PF23122">
    <property type="entry name" value="C2_ITFG1"/>
    <property type="match status" value="1"/>
</dbReference>
<evidence type="ECO:0000313" key="10">
    <source>
        <dbReference type="EMBL" id="GMS91169.1"/>
    </source>
</evidence>
<dbReference type="EMBL" id="BTSX01000003">
    <property type="protein sequence ID" value="GMS91169.1"/>
    <property type="molecule type" value="Genomic_DNA"/>
</dbReference>
<dbReference type="SUPFAM" id="SSF69318">
    <property type="entry name" value="Integrin alpha N-terminal domain"/>
    <property type="match status" value="1"/>
</dbReference>
<dbReference type="AlphaFoldDB" id="A0AAV5TBR0"/>
<feature type="transmembrane region" description="Helical" evidence="7">
    <location>
        <begin position="580"/>
        <end position="604"/>
    </location>
</feature>
<evidence type="ECO:0000313" key="11">
    <source>
        <dbReference type="Proteomes" id="UP001432027"/>
    </source>
</evidence>
<evidence type="ECO:0000256" key="4">
    <source>
        <dbReference type="ARBA" id="ARBA00022989"/>
    </source>
</evidence>
<comment type="subcellular location">
    <subcellularLocation>
        <location evidence="1">Membrane</location>
        <topology evidence="1">Single-pass type I membrane protein</topology>
    </subcellularLocation>
</comment>
<keyword evidence="11" id="KW-1185">Reference proteome</keyword>
<dbReference type="InterPro" id="IPR024881">
    <property type="entry name" value="Tip"/>
</dbReference>
<protein>
    <recommendedName>
        <fullName evidence="9">T-cell immunomodulatory protein TIP C2 domain-containing protein</fullName>
    </recommendedName>
</protein>
<reference evidence="10" key="1">
    <citation type="submission" date="2023-10" db="EMBL/GenBank/DDBJ databases">
        <title>Genome assembly of Pristionchus species.</title>
        <authorList>
            <person name="Yoshida K."/>
            <person name="Sommer R.J."/>
        </authorList>
    </citation>
    <scope>NUCLEOTIDE SEQUENCE</scope>
    <source>
        <strain evidence="10">RS0144</strain>
    </source>
</reference>
<feature type="signal peptide" evidence="8">
    <location>
        <begin position="1"/>
        <end position="23"/>
    </location>
</feature>
<feature type="non-terminal residue" evidence="10">
    <location>
        <position position="1"/>
    </location>
</feature>
<comment type="similarity">
    <text evidence="2">Belongs to the TIP family.</text>
</comment>
<evidence type="ECO:0000259" key="9">
    <source>
        <dbReference type="Pfam" id="PF23122"/>
    </source>
</evidence>
<evidence type="ECO:0000256" key="1">
    <source>
        <dbReference type="ARBA" id="ARBA00004479"/>
    </source>
</evidence>
<dbReference type="PANTHER" id="PTHR13412:SF0">
    <property type="entry name" value="T-CELL IMMUNOMODULATORY PROTEIN"/>
    <property type="match status" value="1"/>
</dbReference>
<keyword evidence="4 7" id="KW-1133">Transmembrane helix</keyword>
<dbReference type="PANTHER" id="PTHR13412">
    <property type="entry name" value="T-CELL IMMUNOMODULATORY PROTEIN HOMOLOG"/>
    <property type="match status" value="1"/>
</dbReference>
<keyword evidence="6" id="KW-0325">Glycoprotein</keyword>
<evidence type="ECO:0000256" key="8">
    <source>
        <dbReference type="SAM" id="SignalP"/>
    </source>
</evidence>
<keyword evidence="5 7" id="KW-0472">Membrane</keyword>
<evidence type="ECO:0000256" key="3">
    <source>
        <dbReference type="ARBA" id="ARBA00022692"/>
    </source>
</evidence>
<evidence type="ECO:0000256" key="7">
    <source>
        <dbReference type="SAM" id="Phobius"/>
    </source>
</evidence>
<accession>A0AAV5TBR0</accession>
<proteinExistence type="inferred from homology"/>
<sequence length="626" mass="70096">SRPYAMIVRWLMGVCVVATVVSGGSSVGKLLDEVDTKLLSRRNVTEKTGMVCAYADFNKDRQTDVLHYHKGKLFVLLQRERDFSKEASDGSEGMTIDLLEEYAEVACSVGDINNDGFPDIVVSLRKTKGEGDWMLKYFTFTGGEKAKEKDNEKGFVELSRTTKAKHQVALIDVTGDGIHDVLGVQPDGNLLCLKGDATDPLKESCDGIFPGWSGPLHPLMPILFVDVNNDRYAEVVFMKYDEKTGLKPEIWSRFDKEPEVWVLYTEQLPPPPTGVSFKHTLSPVLVDIDLNMMMDVIVPVCKDEKCTMIDNLQVTQWKDDKWEAWKTVAFDLGGNTIVPEEDTLVRMKAGDVNLDGYPDMLVTIGSLEGGRNYAAIIENRAVNEDEPDKRKFEKPNQMLIMPGLALGMTQSSSFFDFAEDGYLDVVVQWKLRAGDDWQWSLCATQSEKQGDVTFLKVQTFAPLRDGDIKEGKGVVWGGVCVTYEMETTGIGEDKRKAIECQLPGNSHKAGLSPPFSLFGLGRNPNFIDKAEIGVPRATTVEDYKYHLQKQIVPNARMMVQPPGPDQRNWVLRLYLTPSSLIFSSLIVMASTCTILLIVVLVLHLREKKVDRVERAAQSHRFHFDAM</sequence>
<dbReference type="Gene3D" id="2.130.10.130">
    <property type="entry name" value="Integrin alpha, N-terminal"/>
    <property type="match status" value="1"/>
</dbReference>
<evidence type="ECO:0000256" key="6">
    <source>
        <dbReference type="ARBA" id="ARBA00023180"/>
    </source>
</evidence>
<name>A0AAV5TBR0_9BILA</name>
<dbReference type="Proteomes" id="UP001432027">
    <property type="component" value="Unassembled WGS sequence"/>
</dbReference>
<feature type="domain" description="T-cell immunomodulatory protein TIP C2" evidence="9">
    <location>
        <begin position="473"/>
        <end position="574"/>
    </location>
</feature>
<dbReference type="InterPro" id="IPR057089">
    <property type="entry name" value="C2_TIP"/>
</dbReference>
<comment type="caution">
    <text evidence="10">The sequence shown here is derived from an EMBL/GenBank/DDBJ whole genome shotgun (WGS) entry which is preliminary data.</text>
</comment>
<feature type="chain" id="PRO_5043820399" description="T-cell immunomodulatory protein TIP C2 domain-containing protein" evidence="8">
    <location>
        <begin position="24"/>
        <end position="626"/>
    </location>
</feature>
<dbReference type="InterPro" id="IPR028994">
    <property type="entry name" value="Integrin_alpha_N"/>
</dbReference>
<evidence type="ECO:0000256" key="2">
    <source>
        <dbReference type="ARBA" id="ARBA00006496"/>
    </source>
</evidence>
<dbReference type="GO" id="GO:0005886">
    <property type="term" value="C:plasma membrane"/>
    <property type="evidence" value="ECO:0007669"/>
    <property type="project" value="TreeGrafter"/>
</dbReference>
<gene>
    <name evidence="10" type="ORF">PENTCL1PPCAC_13344</name>
</gene>
<evidence type="ECO:0000256" key="5">
    <source>
        <dbReference type="ARBA" id="ARBA00023136"/>
    </source>
</evidence>